<dbReference type="SUPFAM" id="SSF55729">
    <property type="entry name" value="Acyl-CoA N-acyltransferases (Nat)"/>
    <property type="match status" value="1"/>
</dbReference>
<dbReference type="InterPro" id="IPR050832">
    <property type="entry name" value="Bact_Acetyltransf"/>
</dbReference>
<dbReference type="RefSeq" id="WP_406645645.1">
    <property type="nucleotide sequence ID" value="NZ_CP123584.1"/>
</dbReference>
<dbReference type="Proteomes" id="UP001623232">
    <property type="component" value="Chromosome"/>
</dbReference>
<sequence length="180" mass="19948">MQNKRGISQAFGAAEVGRLTRRATVFDVFDISRVLCSSIRELCRADHLDDPTALQDWLHNKTPEHIRDWLGDPGEIWVIEVDGHLAAVGGIGPLAEREGLITLNYVSPEFRFQGLSNTLLTHLEARLVTLGAEFARLEATQTARGFYVARGWKTDSTPCGKGRSQCQSMVKRLSRAPDTA</sequence>
<dbReference type="Gene3D" id="3.40.630.30">
    <property type="match status" value="1"/>
</dbReference>
<dbReference type="PANTHER" id="PTHR43877">
    <property type="entry name" value="AMINOALKYLPHOSPHONATE N-ACETYLTRANSFERASE-RELATED-RELATED"/>
    <property type="match status" value="1"/>
</dbReference>
<dbReference type="EMBL" id="CP123584">
    <property type="protein sequence ID" value="WZK88262.1"/>
    <property type="molecule type" value="Genomic_DNA"/>
</dbReference>
<dbReference type="EC" id="2.3.1.-" evidence="4"/>
<evidence type="ECO:0000259" key="3">
    <source>
        <dbReference type="PROSITE" id="PS51186"/>
    </source>
</evidence>
<keyword evidence="2 4" id="KW-0012">Acyltransferase</keyword>
<gene>
    <name evidence="4" type="ORF">QEZ52_16900</name>
</gene>
<evidence type="ECO:0000256" key="2">
    <source>
        <dbReference type="ARBA" id="ARBA00023315"/>
    </source>
</evidence>
<dbReference type="Pfam" id="PF13673">
    <property type="entry name" value="Acetyltransf_10"/>
    <property type="match status" value="1"/>
</dbReference>
<protein>
    <submittedName>
        <fullName evidence="4">GNAT family N-acetyltransferase</fullName>
        <ecNumber evidence="4">2.3.1.-</ecNumber>
    </submittedName>
</protein>
<dbReference type="PROSITE" id="PS51186">
    <property type="entry name" value="GNAT"/>
    <property type="match status" value="1"/>
</dbReference>
<evidence type="ECO:0000313" key="5">
    <source>
        <dbReference type="Proteomes" id="UP001623232"/>
    </source>
</evidence>
<dbReference type="InterPro" id="IPR016181">
    <property type="entry name" value="Acyl_CoA_acyltransferase"/>
</dbReference>
<accession>A0ABZ2XSE3</accession>
<organism evidence="4 5">
    <name type="scientific">Aliisedimentitalea scapharcae</name>
    <dbReference type="NCBI Taxonomy" id="1524259"/>
    <lineage>
        <taxon>Bacteria</taxon>
        <taxon>Pseudomonadati</taxon>
        <taxon>Pseudomonadota</taxon>
        <taxon>Alphaproteobacteria</taxon>
        <taxon>Rhodobacterales</taxon>
        <taxon>Roseobacteraceae</taxon>
        <taxon>Aliisedimentitalea</taxon>
    </lineage>
</organism>
<dbReference type="GO" id="GO:0016746">
    <property type="term" value="F:acyltransferase activity"/>
    <property type="evidence" value="ECO:0007669"/>
    <property type="project" value="UniProtKB-KW"/>
</dbReference>
<dbReference type="CDD" id="cd04301">
    <property type="entry name" value="NAT_SF"/>
    <property type="match status" value="1"/>
</dbReference>
<reference evidence="4 5" key="1">
    <citation type="submission" date="2023-04" db="EMBL/GenBank/DDBJ databases">
        <title>Complete genome sequence of Alisedimentitalea scapharcae.</title>
        <authorList>
            <person name="Rong J.-C."/>
            <person name="Yi M.-L."/>
            <person name="Zhao Q."/>
        </authorList>
    </citation>
    <scope>NUCLEOTIDE SEQUENCE [LARGE SCALE GENOMIC DNA]</scope>
    <source>
        <strain evidence="4 5">KCTC 42119</strain>
    </source>
</reference>
<name>A0ABZ2XSE3_9RHOB</name>
<proteinExistence type="predicted"/>
<keyword evidence="5" id="KW-1185">Reference proteome</keyword>
<evidence type="ECO:0000256" key="1">
    <source>
        <dbReference type="ARBA" id="ARBA00022679"/>
    </source>
</evidence>
<keyword evidence="1 4" id="KW-0808">Transferase</keyword>
<dbReference type="InterPro" id="IPR000182">
    <property type="entry name" value="GNAT_dom"/>
</dbReference>
<feature type="domain" description="N-acetyltransferase" evidence="3">
    <location>
        <begin position="18"/>
        <end position="174"/>
    </location>
</feature>
<evidence type="ECO:0000313" key="4">
    <source>
        <dbReference type="EMBL" id="WZK88262.1"/>
    </source>
</evidence>